<dbReference type="InterPro" id="IPR035897">
    <property type="entry name" value="Toll_tir_struct_dom_sf"/>
</dbReference>
<dbReference type="Gene3D" id="3.40.50.10140">
    <property type="entry name" value="Toll/interleukin-1 receptor homology (TIR) domain"/>
    <property type="match status" value="1"/>
</dbReference>
<gene>
    <name evidence="6" type="ORF">LTRI10_LOCUS8712</name>
</gene>
<evidence type="ECO:0000256" key="3">
    <source>
        <dbReference type="ARBA" id="ARBA00023027"/>
    </source>
</evidence>
<keyword evidence="2" id="KW-0378">Hydrolase</keyword>
<organism evidence="6 7">
    <name type="scientific">Linum trigynum</name>
    <dbReference type="NCBI Taxonomy" id="586398"/>
    <lineage>
        <taxon>Eukaryota</taxon>
        <taxon>Viridiplantae</taxon>
        <taxon>Streptophyta</taxon>
        <taxon>Embryophyta</taxon>
        <taxon>Tracheophyta</taxon>
        <taxon>Spermatophyta</taxon>
        <taxon>Magnoliopsida</taxon>
        <taxon>eudicotyledons</taxon>
        <taxon>Gunneridae</taxon>
        <taxon>Pentapetalae</taxon>
        <taxon>rosids</taxon>
        <taxon>fabids</taxon>
        <taxon>Malpighiales</taxon>
        <taxon>Linaceae</taxon>
        <taxon>Linum</taxon>
    </lineage>
</organism>
<evidence type="ECO:0000313" key="6">
    <source>
        <dbReference type="EMBL" id="CAL1361334.1"/>
    </source>
</evidence>
<dbReference type="GO" id="GO:0061809">
    <property type="term" value="F:NAD+ nucleosidase activity, cyclic ADP-ribose generating"/>
    <property type="evidence" value="ECO:0007669"/>
    <property type="project" value="UniProtKB-EC"/>
</dbReference>
<dbReference type="InterPro" id="IPR000157">
    <property type="entry name" value="TIR_dom"/>
</dbReference>
<evidence type="ECO:0000256" key="2">
    <source>
        <dbReference type="ARBA" id="ARBA00022801"/>
    </source>
</evidence>
<dbReference type="Pfam" id="PF01582">
    <property type="entry name" value="TIR"/>
    <property type="match status" value="1"/>
</dbReference>
<keyword evidence="7" id="KW-1185">Reference proteome</keyword>
<comment type="catalytic activity">
    <reaction evidence="4">
        <text>NAD(+) + H2O = ADP-D-ribose + nicotinamide + H(+)</text>
        <dbReference type="Rhea" id="RHEA:16301"/>
        <dbReference type="ChEBI" id="CHEBI:15377"/>
        <dbReference type="ChEBI" id="CHEBI:15378"/>
        <dbReference type="ChEBI" id="CHEBI:17154"/>
        <dbReference type="ChEBI" id="CHEBI:57540"/>
        <dbReference type="ChEBI" id="CHEBI:57967"/>
        <dbReference type="EC" id="3.2.2.6"/>
    </reaction>
    <physiologicalReaction direction="left-to-right" evidence="4">
        <dbReference type="Rhea" id="RHEA:16302"/>
    </physiologicalReaction>
</comment>
<dbReference type="GO" id="GO:0007165">
    <property type="term" value="P:signal transduction"/>
    <property type="evidence" value="ECO:0007669"/>
    <property type="project" value="InterPro"/>
</dbReference>
<dbReference type="PROSITE" id="PS50104">
    <property type="entry name" value="TIR"/>
    <property type="match status" value="1"/>
</dbReference>
<evidence type="ECO:0000313" key="7">
    <source>
        <dbReference type="Proteomes" id="UP001497516"/>
    </source>
</evidence>
<dbReference type="EMBL" id="OZ034814">
    <property type="protein sequence ID" value="CAL1361334.1"/>
    <property type="molecule type" value="Genomic_DNA"/>
</dbReference>
<protein>
    <recommendedName>
        <fullName evidence="1">ADP-ribosyl cyclase/cyclic ADP-ribose hydrolase</fullName>
        <ecNumber evidence="1">3.2.2.6</ecNumber>
    </recommendedName>
</protein>
<evidence type="ECO:0000256" key="1">
    <source>
        <dbReference type="ARBA" id="ARBA00011982"/>
    </source>
</evidence>
<sequence length="124" mass="13976">MAALSDKKINVFYDTMLPKTESIDELLCVLRRSPLSVVIFSERFADSSWCLDEVATIAQSMEKFGHRALPIFYKVCWPDVVEDSGRYSALIDGELKASSEDNKRWRDALKAVANRAGRTSSEIP</sequence>
<dbReference type="Proteomes" id="UP001497516">
    <property type="component" value="Chromosome 10"/>
</dbReference>
<dbReference type="SMART" id="SM00255">
    <property type="entry name" value="TIR"/>
    <property type="match status" value="1"/>
</dbReference>
<evidence type="ECO:0000256" key="4">
    <source>
        <dbReference type="ARBA" id="ARBA00047304"/>
    </source>
</evidence>
<dbReference type="EC" id="3.2.2.6" evidence="1"/>
<reference evidence="6 7" key="1">
    <citation type="submission" date="2024-04" db="EMBL/GenBank/DDBJ databases">
        <authorList>
            <person name="Fracassetti M."/>
        </authorList>
    </citation>
    <scope>NUCLEOTIDE SEQUENCE [LARGE SCALE GENOMIC DNA]</scope>
</reference>
<dbReference type="AlphaFoldDB" id="A0AAV2CZ28"/>
<keyword evidence="3" id="KW-0520">NAD</keyword>
<dbReference type="SUPFAM" id="SSF52200">
    <property type="entry name" value="Toll/Interleukin receptor TIR domain"/>
    <property type="match status" value="1"/>
</dbReference>
<accession>A0AAV2CZ28</accession>
<dbReference type="PANTHER" id="PTHR32009:SF39">
    <property type="entry name" value="TIR DOMAIN-CONTAINING PROTEIN"/>
    <property type="match status" value="1"/>
</dbReference>
<evidence type="ECO:0000259" key="5">
    <source>
        <dbReference type="PROSITE" id="PS50104"/>
    </source>
</evidence>
<proteinExistence type="predicted"/>
<dbReference type="PANTHER" id="PTHR32009">
    <property type="entry name" value="TMV RESISTANCE PROTEIN N-LIKE"/>
    <property type="match status" value="1"/>
</dbReference>
<name>A0AAV2CZ28_9ROSI</name>
<feature type="domain" description="TIR" evidence="5">
    <location>
        <begin position="1"/>
        <end position="112"/>
    </location>
</feature>